<dbReference type="SMART" id="SM00239">
    <property type="entry name" value="C2"/>
    <property type="match status" value="1"/>
</dbReference>
<reference evidence="11" key="3">
    <citation type="submission" date="2025-08" db="UniProtKB">
        <authorList>
            <consortium name="Ensembl"/>
        </authorList>
    </citation>
    <scope>IDENTIFICATION</scope>
</reference>
<dbReference type="GO" id="GO:0001913">
    <property type="term" value="P:T cell mediated cytotoxicity"/>
    <property type="evidence" value="ECO:0007669"/>
    <property type="project" value="TreeGrafter"/>
</dbReference>
<dbReference type="GeneTree" id="ENSGT00530000063725"/>
<keyword evidence="4" id="KW-0964">Secreted</keyword>
<dbReference type="PROSITE" id="PS51412">
    <property type="entry name" value="MACPF_2"/>
    <property type="match status" value="1"/>
</dbReference>
<dbReference type="InterPro" id="IPR052784">
    <property type="entry name" value="Perforin-1_pore-forming"/>
</dbReference>
<dbReference type="SUPFAM" id="SSF49562">
    <property type="entry name" value="C2 domain (Calcium/lipid-binding domain, CaLB)"/>
    <property type="match status" value="1"/>
</dbReference>
<dbReference type="InterPro" id="IPR020863">
    <property type="entry name" value="MACPF_CS"/>
</dbReference>
<dbReference type="InterPro" id="IPR001862">
    <property type="entry name" value="MAC_perforin"/>
</dbReference>
<dbReference type="EMBL" id="AGCU01161204">
    <property type="status" value="NOT_ANNOTATED_CDS"/>
    <property type="molecule type" value="Genomic_DNA"/>
</dbReference>
<comment type="subcellular location">
    <subcellularLocation>
        <location evidence="1">Membrane</location>
    </subcellularLocation>
    <subcellularLocation>
        <location evidence="2">Secreted</location>
    </subcellularLocation>
</comment>
<dbReference type="HOGENOM" id="CLU_039516_1_0_1"/>
<feature type="domain" description="C2" evidence="9">
    <location>
        <begin position="227"/>
        <end position="350"/>
    </location>
</feature>
<protein>
    <submittedName>
        <fullName evidence="11">Perforin-1-like</fullName>
    </submittedName>
</protein>
<dbReference type="GO" id="GO:0031640">
    <property type="term" value="P:killing of cells of another organism"/>
    <property type="evidence" value="ECO:0007669"/>
    <property type="project" value="UniProtKB-KW"/>
</dbReference>
<dbReference type="InterPro" id="IPR020864">
    <property type="entry name" value="MACPF"/>
</dbReference>
<feature type="domain" description="MACPF" evidence="10">
    <location>
        <begin position="1"/>
        <end position="204"/>
    </location>
</feature>
<dbReference type="Pfam" id="PF00168">
    <property type="entry name" value="C2"/>
    <property type="match status" value="1"/>
</dbReference>
<reference evidence="12" key="1">
    <citation type="submission" date="2011-10" db="EMBL/GenBank/DDBJ databases">
        <authorList>
            <consortium name="Soft-shell Turtle Genome Consortium"/>
        </authorList>
    </citation>
    <scope>NUCLEOTIDE SEQUENCE [LARGE SCALE GENOMIC DNA]</scope>
    <source>
        <strain evidence="12">Daiwa-1</strain>
    </source>
</reference>
<dbReference type="OMA" id="PCICSCH"/>
<evidence type="ECO:0000256" key="5">
    <source>
        <dbReference type="ARBA" id="ARBA00022729"/>
    </source>
</evidence>
<evidence type="ECO:0000256" key="3">
    <source>
        <dbReference type="ARBA" id="ARBA00009214"/>
    </source>
</evidence>
<dbReference type="Proteomes" id="UP000007267">
    <property type="component" value="Unassembled WGS sequence"/>
</dbReference>
<comment type="similarity">
    <text evidence="3">Belongs to the complement C6/C7/C8/C9 family.</text>
</comment>
<keyword evidence="8" id="KW-1015">Disulfide bond</keyword>
<dbReference type="GO" id="GO:0005579">
    <property type="term" value="C:membrane attack complex"/>
    <property type="evidence" value="ECO:0007669"/>
    <property type="project" value="InterPro"/>
</dbReference>
<evidence type="ECO:0000256" key="7">
    <source>
        <dbReference type="ARBA" id="ARBA00023136"/>
    </source>
</evidence>
<name>K7FFA7_PELSI</name>
<evidence type="ECO:0000256" key="2">
    <source>
        <dbReference type="ARBA" id="ARBA00004613"/>
    </source>
</evidence>
<dbReference type="PROSITE" id="PS00279">
    <property type="entry name" value="MACPF_1"/>
    <property type="match status" value="1"/>
</dbReference>
<evidence type="ECO:0000256" key="8">
    <source>
        <dbReference type="ARBA" id="ARBA00023157"/>
    </source>
</evidence>
<dbReference type="GO" id="GO:0051607">
    <property type="term" value="P:defense response to virus"/>
    <property type="evidence" value="ECO:0007669"/>
    <property type="project" value="TreeGrafter"/>
</dbReference>
<evidence type="ECO:0000313" key="12">
    <source>
        <dbReference type="Proteomes" id="UP000007267"/>
    </source>
</evidence>
<evidence type="ECO:0000259" key="9">
    <source>
        <dbReference type="PROSITE" id="PS50004"/>
    </source>
</evidence>
<dbReference type="GO" id="GO:0005576">
    <property type="term" value="C:extracellular region"/>
    <property type="evidence" value="ECO:0007669"/>
    <property type="project" value="UniProtKB-SubCell"/>
</dbReference>
<evidence type="ECO:0000259" key="10">
    <source>
        <dbReference type="PROSITE" id="PS51412"/>
    </source>
</evidence>
<reference evidence="11" key="4">
    <citation type="submission" date="2025-09" db="UniProtKB">
        <authorList>
            <consortium name="Ensembl"/>
        </authorList>
    </citation>
    <scope>IDENTIFICATION</scope>
</reference>
<dbReference type="SMART" id="SM00457">
    <property type="entry name" value="MACPF"/>
    <property type="match status" value="1"/>
</dbReference>
<proteinExistence type="inferred from homology"/>
<dbReference type="STRING" id="13735.ENSPSIP00000006717"/>
<dbReference type="GO" id="GO:0022829">
    <property type="term" value="F:wide pore channel activity"/>
    <property type="evidence" value="ECO:0007669"/>
    <property type="project" value="TreeGrafter"/>
</dbReference>
<dbReference type="Gene3D" id="2.60.40.150">
    <property type="entry name" value="C2 domain"/>
    <property type="match status" value="1"/>
</dbReference>
<dbReference type="Pfam" id="PF01823">
    <property type="entry name" value="MACPF"/>
    <property type="match status" value="1"/>
</dbReference>
<reference evidence="12" key="2">
    <citation type="journal article" date="2013" name="Nat. Genet.">
        <title>The draft genomes of soft-shell turtle and green sea turtle yield insights into the development and evolution of the turtle-specific body plan.</title>
        <authorList>
            <person name="Wang Z."/>
            <person name="Pascual-Anaya J."/>
            <person name="Zadissa A."/>
            <person name="Li W."/>
            <person name="Niimura Y."/>
            <person name="Huang Z."/>
            <person name="Li C."/>
            <person name="White S."/>
            <person name="Xiong Z."/>
            <person name="Fang D."/>
            <person name="Wang B."/>
            <person name="Ming Y."/>
            <person name="Chen Y."/>
            <person name="Zheng Y."/>
            <person name="Kuraku S."/>
            <person name="Pignatelli M."/>
            <person name="Herrero J."/>
            <person name="Beal K."/>
            <person name="Nozawa M."/>
            <person name="Li Q."/>
            <person name="Wang J."/>
            <person name="Zhang H."/>
            <person name="Yu L."/>
            <person name="Shigenobu S."/>
            <person name="Wang J."/>
            <person name="Liu J."/>
            <person name="Flicek P."/>
            <person name="Searle S."/>
            <person name="Wang J."/>
            <person name="Kuratani S."/>
            <person name="Yin Y."/>
            <person name="Aken B."/>
            <person name="Zhang G."/>
            <person name="Irie N."/>
        </authorList>
    </citation>
    <scope>NUCLEOTIDE SEQUENCE [LARGE SCALE GENOMIC DNA]</scope>
    <source>
        <strain evidence="12">Daiwa-1</strain>
    </source>
</reference>
<dbReference type="eggNOG" id="ENOG502T6SX">
    <property type="taxonomic scope" value="Eukaryota"/>
</dbReference>
<dbReference type="PRINTS" id="PR00764">
    <property type="entry name" value="COMPLEMENTC9"/>
</dbReference>
<dbReference type="PROSITE" id="PS50004">
    <property type="entry name" value="C2"/>
    <property type="match status" value="1"/>
</dbReference>
<dbReference type="InterPro" id="IPR000008">
    <property type="entry name" value="C2_dom"/>
</dbReference>
<keyword evidence="5" id="KW-0732">Signal</keyword>
<organism evidence="11 12">
    <name type="scientific">Pelodiscus sinensis</name>
    <name type="common">Chinese softshell turtle</name>
    <name type="synonym">Trionyx sinensis</name>
    <dbReference type="NCBI Taxonomy" id="13735"/>
    <lineage>
        <taxon>Eukaryota</taxon>
        <taxon>Metazoa</taxon>
        <taxon>Chordata</taxon>
        <taxon>Craniata</taxon>
        <taxon>Vertebrata</taxon>
        <taxon>Euteleostomi</taxon>
        <taxon>Archelosauria</taxon>
        <taxon>Testudinata</taxon>
        <taxon>Testudines</taxon>
        <taxon>Cryptodira</taxon>
        <taxon>Trionychia</taxon>
        <taxon>Trionychidae</taxon>
        <taxon>Pelodiscus</taxon>
    </lineage>
</organism>
<dbReference type="PANTHER" id="PTHR46096">
    <property type="entry name" value="PERFORIN-1"/>
    <property type="match status" value="1"/>
</dbReference>
<dbReference type="PANTHER" id="PTHR46096:SF3">
    <property type="entry name" value="PERFORIN-1"/>
    <property type="match status" value="1"/>
</dbReference>
<evidence type="ECO:0000256" key="6">
    <source>
        <dbReference type="ARBA" id="ARBA00022852"/>
    </source>
</evidence>
<sequence length="371" mass="41732">MFVLSEVSCVFYRLRLTKQPWLMQQFSHAQRHLPPSYEPDIYQPFLATYGTHYLSQAVLGGRVRQLTAIPTCRAALDGLTDAEIREKENRENLGSKFFKDLGLNQFPSGSHDNEPSSQGRLSSPVPYMEKRIEVTGGDSHTQELFSTTQNTTTFTAWLESLHASPSLVSFSLEPIHTLVKQGDPRREALKQAVKEYVAEREQRRNCTGSCPEGGYVDSLDPCKCHCSSNPVTDSMCCSLRRGLVRLSVHVQWAKGLYGDVSSGTDGYVKVFFQGQELRTFYIEGNDNPKWFHKLNFGLVTLSVQPKLRVEVWDSDPHYDDLLGACDIELESGKDVTLICNLNHGFLRFSYLLECGPNLGGDSCQEYVPVRG</sequence>
<evidence type="ECO:0000256" key="4">
    <source>
        <dbReference type="ARBA" id="ARBA00022525"/>
    </source>
</evidence>
<evidence type="ECO:0000256" key="1">
    <source>
        <dbReference type="ARBA" id="ARBA00004370"/>
    </source>
</evidence>
<keyword evidence="7" id="KW-0472">Membrane</keyword>
<accession>K7FFA7</accession>
<evidence type="ECO:0000313" key="11">
    <source>
        <dbReference type="Ensembl" id="ENSPSIP00000006717.1"/>
    </source>
</evidence>
<keyword evidence="12" id="KW-1185">Reference proteome</keyword>
<keyword evidence="6" id="KW-0204">Cytolysis</keyword>
<dbReference type="Ensembl" id="ENSPSIT00000006754.1">
    <property type="protein sequence ID" value="ENSPSIP00000006717.1"/>
    <property type="gene ID" value="ENSPSIG00000006216.1"/>
</dbReference>
<dbReference type="GO" id="GO:0001771">
    <property type="term" value="P:immunological synapse formation"/>
    <property type="evidence" value="ECO:0007669"/>
    <property type="project" value="TreeGrafter"/>
</dbReference>
<dbReference type="AlphaFoldDB" id="K7FFA7"/>
<dbReference type="InterPro" id="IPR035892">
    <property type="entry name" value="C2_domain_sf"/>
</dbReference>